<keyword evidence="6" id="KW-0805">Transcription regulation</keyword>
<dbReference type="AlphaFoldDB" id="A0A9D1GKA7"/>
<dbReference type="SMART" id="SM00342">
    <property type="entry name" value="HTH_ARAC"/>
    <property type="match status" value="1"/>
</dbReference>
<gene>
    <name evidence="13" type="ORF">IAB60_09545</name>
</gene>
<reference evidence="13" key="1">
    <citation type="submission" date="2020-10" db="EMBL/GenBank/DDBJ databases">
        <authorList>
            <person name="Gilroy R."/>
        </authorList>
    </citation>
    <scope>NUCLEOTIDE SEQUENCE</scope>
    <source>
        <strain evidence="13">CHK123-3438</strain>
    </source>
</reference>
<proteinExistence type="predicted"/>
<comment type="caution">
    <text evidence="13">The sequence shown here is derived from an EMBL/GenBank/DDBJ whole genome shotgun (WGS) entry which is preliminary data.</text>
</comment>
<keyword evidence="5" id="KW-0902">Two-component regulatory system</keyword>
<dbReference type="PANTHER" id="PTHR42713:SF3">
    <property type="entry name" value="TRANSCRIPTIONAL REGULATORY PROTEIN HPTR"/>
    <property type="match status" value="1"/>
</dbReference>
<evidence type="ECO:0000256" key="3">
    <source>
        <dbReference type="ARBA" id="ARBA00022490"/>
    </source>
</evidence>
<evidence type="ECO:0000259" key="12">
    <source>
        <dbReference type="PROSITE" id="PS50110"/>
    </source>
</evidence>
<dbReference type="Gene3D" id="3.40.50.2300">
    <property type="match status" value="1"/>
</dbReference>
<dbReference type="SUPFAM" id="SSF52172">
    <property type="entry name" value="CheY-like"/>
    <property type="match status" value="1"/>
</dbReference>
<dbReference type="PROSITE" id="PS50110">
    <property type="entry name" value="RESPONSE_REGULATORY"/>
    <property type="match status" value="1"/>
</dbReference>
<dbReference type="Pfam" id="PF12833">
    <property type="entry name" value="HTH_18"/>
    <property type="match status" value="1"/>
</dbReference>
<dbReference type="GO" id="GO:0000160">
    <property type="term" value="P:phosphorelay signal transduction system"/>
    <property type="evidence" value="ECO:0007669"/>
    <property type="project" value="UniProtKB-KW"/>
</dbReference>
<organism evidence="13 14">
    <name type="scientific">Candidatus Caccovicinus merdipullorum</name>
    <dbReference type="NCBI Taxonomy" id="2840724"/>
    <lineage>
        <taxon>Bacteria</taxon>
        <taxon>Bacillati</taxon>
        <taxon>Bacillota</taxon>
        <taxon>Clostridia</taxon>
        <taxon>Eubacteriales</taxon>
        <taxon>Candidatus Caccovicinus</taxon>
    </lineage>
</organism>
<dbReference type="GO" id="GO:0043565">
    <property type="term" value="F:sequence-specific DNA binding"/>
    <property type="evidence" value="ECO:0007669"/>
    <property type="project" value="InterPro"/>
</dbReference>
<keyword evidence="3" id="KW-0963">Cytoplasm</keyword>
<evidence type="ECO:0000313" key="13">
    <source>
        <dbReference type="EMBL" id="HIT42316.1"/>
    </source>
</evidence>
<reference evidence="13" key="2">
    <citation type="journal article" date="2021" name="PeerJ">
        <title>Extensive microbial diversity within the chicken gut microbiome revealed by metagenomics and culture.</title>
        <authorList>
            <person name="Gilroy R."/>
            <person name="Ravi A."/>
            <person name="Getino M."/>
            <person name="Pursley I."/>
            <person name="Horton D.L."/>
            <person name="Alikhan N.F."/>
            <person name="Baker D."/>
            <person name="Gharbi K."/>
            <person name="Hall N."/>
            <person name="Watson M."/>
            <person name="Adriaenssens E.M."/>
            <person name="Foster-Nyarko E."/>
            <person name="Jarju S."/>
            <person name="Secka A."/>
            <person name="Antonio M."/>
            <person name="Oren A."/>
            <person name="Chaudhuri R.R."/>
            <person name="La Ragione R."/>
            <person name="Hildebrand F."/>
            <person name="Pallen M.J."/>
        </authorList>
    </citation>
    <scope>NUCLEOTIDE SEQUENCE</scope>
    <source>
        <strain evidence="13">CHK123-3438</strain>
    </source>
</reference>
<evidence type="ECO:0000256" key="7">
    <source>
        <dbReference type="ARBA" id="ARBA00023125"/>
    </source>
</evidence>
<evidence type="ECO:0000256" key="5">
    <source>
        <dbReference type="ARBA" id="ARBA00023012"/>
    </source>
</evidence>
<name>A0A9D1GKA7_9FIRM</name>
<dbReference type="InterPro" id="IPR051552">
    <property type="entry name" value="HptR"/>
</dbReference>
<keyword evidence="7" id="KW-0238">DNA-binding</keyword>
<dbReference type="Proteomes" id="UP000886860">
    <property type="component" value="Unassembled WGS sequence"/>
</dbReference>
<dbReference type="Gene3D" id="1.10.10.60">
    <property type="entry name" value="Homeodomain-like"/>
    <property type="match status" value="2"/>
</dbReference>
<evidence type="ECO:0000259" key="11">
    <source>
        <dbReference type="PROSITE" id="PS01124"/>
    </source>
</evidence>
<dbReference type="InterPro" id="IPR011006">
    <property type="entry name" value="CheY-like_superfamily"/>
</dbReference>
<comment type="subcellular location">
    <subcellularLocation>
        <location evidence="1">Cytoplasm</location>
    </subcellularLocation>
</comment>
<dbReference type="InterPro" id="IPR001789">
    <property type="entry name" value="Sig_transdc_resp-reg_receiver"/>
</dbReference>
<accession>A0A9D1GKA7</accession>
<dbReference type="PROSITE" id="PS00041">
    <property type="entry name" value="HTH_ARAC_FAMILY_1"/>
    <property type="match status" value="1"/>
</dbReference>
<evidence type="ECO:0000256" key="4">
    <source>
        <dbReference type="ARBA" id="ARBA00022553"/>
    </source>
</evidence>
<protein>
    <recommendedName>
        <fullName evidence="2">Stage 0 sporulation protein A homolog</fullName>
    </recommendedName>
</protein>
<evidence type="ECO:0000256" key="9">
    <source>
        <dbReference type="ARBA" id="ARBA00024867"/>
    </source>
</evidence>
<dbReference type="EMBL" id="DVKS01000164">
    <property type="protein sequence ID" value="HIT42316.1"/>
    <property type="molecule type" value="Genomic_DNA"/>
</dbReference>
<keyword evidence="4 10" id="KW-0597">Phosphoprotein</keyword>
<dbReference type="PROSITE" id="PS01124">
    <property type="entry name" value="HTH_ARAC_FAMILY_2"/>
    <property type="match status" value="1"/>
</dbReference>
<feature type="modified residue" description="4-aspartylphosphate" evidence="10">
    <location>
        <position position="57"/>
    </location>
</feature>
<dbReference type="Pfam" id="PF00072">
    <property type="entry name" value="Response_reg"/>
    <property type="match status" value="1"/>
</dbReference>
<evidence type="ECO:0000256" key="8">
    <source>
        <dbReference type="ARBA" id="ARBA00023163"/>
    </source>
</evidence>
<dbReference type="InterPro" id="IPR018062">
    <property type="entry name" value="HTH_AraC-typ_CS"/>
</dbReference>
<evidence type="ECO:0000256" key="2">
    <source>
        <dbReference type="ARBA" id="ARBA00018672"/>
    </source>
</evidence>
<dbReference type="InterPro" id="IPR009057">
    <property type="entry name" value="Homeodomain-like_sf"/>
</dbReference>
<feature type="domain" description="HTH araC/xylS-type" evidence="11">
    <location>
        <begin position="430"/>
        <end position="529"/>
    </location>
</feature>
<comment type="function">
    <text evidence="9">May play the central regulatory role in sporulation. It may be an element of the effector pathway responsible for the activation of sporulation genes in response to nutritional stress. Spo0A may act in concert with spo0H (a sigma factor) to control the expression of some genes that are critical to the sporulation process.</text>
</comment>
<dbReference type="CDD" id="cd17536">
    <property type="entry name" value="REC_YesN-like"/>
    <property type="match status" value="1"/>
</dbReference>
<dbReference type="InterPro" id="IPR018060">
    <property type="entry name" value="HTH_AraC"/>
</dbReference>
<evidence type="ECO:0000313" key="14">
    <source>
        <dbReference type="Proteomes" id="UP000886860"/>
    </source>
</evidence>
<evidence type="ECO:0000256" key="6">
    <source>
        <dbReference type="ARBA" id="ARBA00023015"/>
    </source>
</evidence>
<feature type="domain" description="Response regulatory" evidence="12">
    <location>
        <begin position="5"/>
        <end position="122"/>
    </location>
</feature>
<evidence type="ECO:0000256" key="1">
    <source>
        <dbReference type="ARBA" id="ARBA00004496"/>
    </source>
</evidence>
<dbReference type="GO" id="GO:0003700">
    <property type="term" value="F:DNA-binding transcription factor activity"/>
    <property type="evidence" value="ECO:0007669"/>
    <property type="project" value="InterPro"/>
</dbReference>
<dbReference type="SUPFAM" id="SSF46689">
    <property type="entry name" value="Homeodomain-like"/>
    <property type="match status" value="2"/>
</dbReference>
<dbReference type="GO" id="GO:0005737">
    <property type="term" value="C:cytoplasm"/>
    <property type="evidence" value="ECO:0007669"/>
    <property type="project" value="UniProtKB-SubCell"/>
</dbReference>
<dbReference type="PANTHER" id="PTHR42713">
    <property type="entry name" value="HISTIDINE KINASE-RELATED"/>
    <property type="match status" value="1"/>
</dbReference>
<sequence length="532" mass="61099">MKLLKLVIVDDEPILLQGLLETYDWAGMGFKVAGTAQSGEQAIRVIKETRPHVVLTDIRMKQITGLMVMEEIQKTDLECLFIVLSAYRDFDYAQQACDLGAFAYLLKPIEDEKLRETMQSAYKVCMEQLENEERYERWEKLMVKDRISFLQLVIQKYIQNRIPEEQVEEVFRTLGEMPGNDEYFIGVCVDIDLSYKITNSLEYEASRFAVLKHLEEAIGNRYIFWKSESEGEGCLFVIRTSDNGAVRELKGLLERVKKEEKSPVAAAISKPYKGIAGIKRSAAEARSLFHLASVSGASAFTASEEVEVSEGKPAGLYEDSENLIINALRKNSLKALKEAFVQFIYSLPDDEEQQCSDLHRLMVKTEFMLRDTYGLTDEIKEKFQNYYYHLQELNAARAVDVCYKILCSAAEARQKAAEQDETRYFKEYMSAAVAYIDEHLQDEDLSIVSVAAHIYLNPVYFGRVFKNTFHMTFKKYLMQQRMEKARKLLEAGNGSIGEICDAVGIHNLSYFSHLFKQYTGKLPSEYKKEYHS</sequence>
<keyword evidence="8" id="KW-0804">Transcription</keyword>
<evidence type="ECO:0000256" key="10">
    <source>
        <dbReference type="PROSITE-ProRule" id="PRU00169"/>
    </source>
</evidence>
<dbReference type="SMART" id="SM00448">
    <property type="entry name" value="REC"/>
    <property type="match status" value="1"/>
</dbReference>